<dbReference type="Gene3D" id="3.90.1200.10">
    <property type="match status" value="1"/>
</dbReference>
<dbReference type="EMBL" id="CP009247">
    <property type="protein sequence ID" value="APT89324.1"/>
    <property type="molecule type" value="Genomic_DNA"/>
</dbReference>
<dbReference type="SUPFAM" id="SSF56112">
    <property type="entry name" value="Protein kinase-like (PK-like)"/>
    <property type="match status" value="1"/>
</dbReference>
<sequence length="392" mass="41153">MAAGLAAERFYGAKTAGVDAARVEHAADFDGVRAAVVAARHGETTERYQMLVDAAGHDVLGEHADALGAALAGGRAPLGRLHGDASVLAGLHGRALGQEQSNSTLIYSDETGPKVAVKFFRKLAPGLNPEIELLSGIGEVPAVPRLHAWVDAEIDGEPHALAVVQEFIADSRDGWLDAVDVAGTGTSFAGRARLLGAATREVHEALAGTFGTTELSGDGLAGRLGSRLDSLVTQAPELADVADEARRRYARLSGTTGTAHRVHGDLHLGQVLFTGERYVLLDFEGEPARPLAERRLPDSPARDLAGLIRSIDYAAHFNAYSGRPGPTDPARWAAEATEALLEGYGALDAQAVPAGWLDAYVLDKALYEVAYEANNRPDWAGIPRAAVTGILG</sequence>
<evidence type="ECO:0000259" key="1">
    <source>
        <dbReference type="Pfam" id="PF01636"/>
    </source>
</evidence>
<dbReference type="AlphaFoldDB" id="A0A1L7CTZ3"/>
<dbReference type="InterPro" id="IPR011009">
    <property type="entry name" value="Kinase-like_dom_sf"/>
</dbReference>
<organism evidence="2 3">
    <name type="scientific">Corynebacterium frankenforstense DSM 45800</name>
    <dbReference type="NCBI Taxonomy" id="1437875"/>
    <lineage>
        <taxon>Bacteria</taxon>
        <taxon>Bacillati</taxon>
        <taxon>Actinomycetota</taxon>
        <taxon>Actinomycetes</taxon>
        <taxon>Mycobacteriales</taxon>
        <taxon>Corynebacteriaceae</taxon>
        <taxon>Corynebacterium</taxon>
    </lineage>
</organism>
<reference evidence="2 3" key="1">
    <citation type="submission" date="2014-08" db="EMBL/GenBank/DDBJ databases">
        <title>Complete genome sequence of Corynebacterium frankenforstense ST18(T) (=DSM 45800(T)), isolated from raw cow milk.</title>
        <authorList>
            <person name="Ruckert C."/>
            <person name="Albersmeier A."/>
            <person name="Winkler A."/>
            <person name="Lipski A."/>
            <person name="Kalinowski J."/>
        </authorList>
    </citation>
    <scope>NUCLEOTIDE SEQUENCE [LARGE SCALE GENOMIC DNA]</scope>
    <source>
        <strain evidence="2 3">ST18</strain>
    </source>
</reference>
<dbReference type="Pfam" id="PF01636">
    <property type="entry name" value="APH"/>
    <property type="match status" value="1"/>
</dbReference>
<proteinExistence type="predicted"/>
<accession>A0A1L7CTZ3</accession>
<dbReference type="Proteomes" id="UP000185434">
    <property type="component" value="Chromosome"/>
</dbReference>
<dbReference type="KEGG" id="cfk:CFRA_08760"/>
<evidence type="ECO:0000313" key="3">
    <source>
        <dbReference type="Proteomes" id="UP000185434"/>
    </source>
</evidence>
<evidence type="ECO:0000313" key="2">
    <source>
        <dbReference type="EMBL" id="APT89324.1"/>
    </source>
</evidence>
<feature type="domain" description="Aminoglycoside phosphotransferase" evidence="1">
    <location>
        <begin position="94"/>
        <end position="284"/>
    </location>
</feature>
<name>A0A1L7CTZ3_9CORY</name>
<dbReference type="InterPro" id="IPR002575">
    <property type="entry name" value="Aminoglycoside_PTrfase"/>
</dbReference>
<keyword evidence="3" id="KW-1185">Reference proteome</keyword>
<gene>
    <name evidence="2" type="ORF">CFRA_08760</name>
</gene>
<dbReference type="STRING" id="1437875.CFRA_08760"/>
<protein>
    <recommendedName>
        <fullName evidence="1">Aminoglycoside phosphotransferase domain-containing protein</fullName>
    </recommendedName>
</protein>